<dbReference type="PANTHER" id="PTHR47559:SF1">
    <property type="entry name" value="OS03G0844900 PROTEIN"/>
    <property type="match status" value="1"/>
</dbReference>
<dbReference type="PANTHER" id="PTHR47559">
    <property type="entry name" value="OS03G0844900 PROTEIN"/>
    <property type="match status" value="1"/>
</dbReference>
<dbReference type="InterPro" id="IPR052757">
    <property type="entry name" value="Ribosomal_protein_S1"/>
</dbReference>
<keyword evidence="3" id="KW-1185">Reference proteome</keyword>
<accession>A0A250WXK1</accession>
<dbReference type="GO" id="GO:0003676">
    <property type="term" value="F:nucleic acid binding"/>
    <property type="evidence" value="ECO:0007669"/>
    <property type="project" value="InterPro"/>
</dbReference>
<protein>
    <recommendedName>
        <fullName evidence="1">S1 motif domain-containing protein</fullName>
    </recommendedName>
</protein>
<dbReference type="OrthoDB" id="412781at2759"/>
<proteinExistence type="predicted"/>
<sequence>MRAVGFPNQAHSVLVRNWTNFPVPQSLYKARSSCSYADVRPLHKKLRVLSALSRPELPAKTPKIPDGSWEKVVAAEKAGETVSVTVRALNKGGLVVSLFDVKGFLPYNQLASGTAQPGAENALSYLVGKTLQTKVISVEAEKGRKDFVVSEKKAQQSEAMRSMKLGKVMKAIVRSVEEYGVFVELVDLPGVTGLVHKTELSWDPIMTVDSVVKTGQLVQVMVIELDAAKCRLGLSVRQTQPDPIKVTLETVQWGPTRIVLPEIQQLIDVLKALPGVVEVRLGRQATEAKIASQELVVYLTKEMPTEEGFDAVARLGNVVQELYVAAKVVTKEEARALLARAVQLSR</sequence>
<evidence type="ECO:0000313" key="3">
    <source>
        <dbReference type="Proteomes" id="UP000232323"/>
    </source>
</evidence>
<dbReference type="InterPro" id="IPR012340">
    <property type="entry name" value="NA-bd_OB-fold"/>
</dbReference>
<dbReference type="PROSITE" id="PS50126">
    <property type="entry name" value="S1"/>
    <property type="match status" value="2"/>
</dbReference>
<organism evidence="2 3">
    <name type="scientific">Chlamydomonas eustigma</name>
    <dbReference type="NCBI Taxonomy" id="1157962"/>
    <lineage>
        <taxon>Eukaryota</taxon>
        <taxon>Viridiplantae</taxon>
        <taxon>Chlorophyta</taxon>
        <taxon>core chlorophytes</taxon>
        <taxon>Chlorophyceae</taxon>
        <taxon>CS clade</taxon>
        <taxon>Chlamydomonadales</taxon>
        <taxon>Chlamydomonadaceae</taxon>
        <taxon>Chlamydomonas</taxon>
    </lineage>
</organism>
<evidence type="ECO:0000259" key="1">
    <source>
        <dbReference type="PROSITE" id="PS50126"/>
    </source>
</evidence>
<name>A0A250WXK1_9CHLO</name>
<dbReference type="Pfam" id="PF00575">
    <property type="entry name" value="S1"/>
    <property type="match status" value="2"/>
</dbReference>
<dbReference type="InterPro" id="IPR003029">
    <property type="entry name" value="S1_domain"/>
</dbReference>
<feature type="domain" description="S1 motif" evidence="1">
    <location>
        <begin position="166"/>
        <end position="237"/>
    </location>
</feature>
<dbReference type="Gene3D" id="2.40.50.140">
    <property type="entry name" value="Nucleic acid-binding proteins"/>
    <property type="match status" value="2"/>
</dbReference>
<dbReference type="STRING" id="1157962.A0A250WXK1"/>
<dbReference type="AlphaFoldDB" id="A0A250WXK1"/>
<gene>
    <name evidence="2" type="ORF">CEUSTIGMA_g2873.t1</name>
</gene>
<reference evidence="2 3" key="1">
    <citation type="submission" date="2017-08" db="EMBL/GenBank/DDBJ databases">
        <title>Acidophilic green algal genome provides insights into adaptation to an acidic environment.</title>
        <authorList>
            <person name="Hirooka S."/>
            <person name="Hirose Y."/>
            <person name="Kanesaki Y."/>
            <person name="Higuchi S."/>
            <person name="Fujiwara T."/>
            <person name="Onuma R."/>
            <person name="Era A."/>
            <person name="Ohbayashi R."/>
            <person name="Uzuka A."/>
            <person name="Nozaki H."/>
            <person name="Yoshikawa H."/>
            <person name="Miyagishima S.Y."/>
        </authorList>
    </citation>
    <scope>NUCLEOTIDE SEQUENCE [LARGE SCALE GENOMIC DNA]</scope>
    <source>
        <strain evidence="2 3">NIES-2499</strain>
    </source>
</reference>
<dbReference type="SUPFAM" id="SSF50249">
    <property type="entry name" value="Nucleic acid-binding proteins"/>
    <property type="match status" value="2"/>
</dbReference>
<feature type="domain" description="S1 motif" evidence="1">
    <location>
        <begin position="79"/>
        <end position="152"/>
    </location>
</feature>
<comment type="caution">
    <text evidence="2">The sequence shown here is derived from an EMBL/GenBank/DDBJ whole genome shotgun (WGS) entry which is preliminary data.</text>
</comment>
<dbReference type="Proteomes" id="UP000232323">
    <property type="component" value="Unassembled WGS sequence"/>
</dbReference>
<evidence type="ECO:0000313" key="2">
    <source>
        <dbReference type="EMBL" id="GAX75429.1"/>
    </source>
</evidence>
<dbReference type="EMBL" id="BEGY01000012">
    <property type="protein sequence ID" value="GAX75429.1"/>
    <property type="molecule type" value="Genomic_DNA"/>
</dbReference>
<dbReference type="SMART" id="SM00316">
    <property type="entry name" value="S1"/>
    <property type="match status" value="2"/>
</dbReference>